<gene>
    <name evidence="1" type="ORF">JOC48_002183</name>
</gene>
<accession>A0ABS2N0L9</accession>
<sequence>MNKNKLKSFYSIDDQNFSIDKDNILDLNLKTSYLEQIVENGSAFNSENIIKYGVDFKLDMLDTSKILLKIDKLKAGCLGPEDFKSKKRFDVRKHAYVDKSDSEIRKRGFSPQQSKLLNQLAEIIFYADKLEKAKIHFNNQYSSIPSLSFTIRAKLGQKIGRIAVSFNEIYSVDGCKEEIMVVTILSLRK</sequence>
<organism evidence="1 2">
    <name type="scientific">Aquibacillus albus</name>
    <dbReference type="NCBI Taxonomy" id="1168171"/>
    <lineage>
        <taxon>Bacteria</taxon>
        <taxon>Bacillati</taxon>
        <taxon>Bacillota</taxon>
        <taxon>Bacilli</taxon>
        <taxon>Bacillales</taxon>
        <taxon>Bacillaceae</taxon>
        <taxon>Aquibacillus</taxon>
    </lineage>
</organism>
<evidence type="ECO:0000313" key="2">
    <source>
        <dbReference type="Proteomes" id="UP001296943"/>
    </source>
</evidence>
<name>A0ABS2N0L9_9BACI</name>
<keyword evidence="2" id="KW-1185">Reference proteome</keyword>
<protein>
    <submittedName>
        <fullName evidence="1">Uncharacterized protein</fullName>
    </submittedName>
</protein>
<comment type="caution">
    <text evidence="1">The sequence shown here is derived from an EMBL/GenBank/DDBJ whole genome shotgun (WGS) entry which is preliminary data.</text>
</comment>
<dbReference type="EMBL" id="JAFBDR010000010">
    <property type="protein sequence ID" value="MBM7571684.1"/>
    <property type="molecule type" value="Genomic_DNA"/>
</dbReference>
<dbReference type="Proteomes" id="UP001296943">
    <property type="component" value="Unassembled WGS sequence"/>
</dbReference>
<dbReference type="RefSeq" id="WP_204499505.1">
    <property type="nucleotide sequence ID" value="NZ_JAFBDR010000010.1"/>
</dbReference>
<evidence type="ECO:0000313" key="1">
    <source>
        <dbReference type="EMBL" id="MBM7571684.1"/>
    </source>
</evidence>
<reference evidence="1 2" key="1">
    <citation type="submission" date="2021-01" db="EMBL/GenBank/DDBJ databases">
        <title>Genomic Encyclopedia of Type Strains, Phase IV (KMG-IV): sequencing the most valuable type-strain genomes for metagenomic binning, comparative biology and taxonomic classification.</title>
        <authorList>
            <person name="Goeker M."/>
        </authorList>
    </citation>
    <scope>NUCLEOTIDE SEQUENCE [LARGE SCALE GENOMIC DNA]</scope>
    <source>
        <strain evidence="1 2">DSM 23711</strain>
    </source>
</reference>
<proteinExistence type="predicted"/>